<reference evidence="4" key="1">
    <citation type="journal article" date="2019" name="Science">
        <title>Mutation of a bHLH transcription factor allowed almond domestication.</title>
        <authorList>
            <person name="Sanchez-Perez R."/>
            <person name="Pavan S."/>
            <person name="Mazzeo R."/>
            <person name="Moldovan C."/>
            <person name="Aiese Cigliano R."/>
            <person name="Del Cueto J."/>
            <person name="Ricciardi F."/>
            <person name="Lotti C."/>
            <person name="Ricciardi L."/>
            <person name="Dicenta F."/>
            <person name="Lopez-Marques R.L."/>
            <person name="Lindberg Moller B."/>
        </authorList>
    </citation>
    <scope>NUCLEOTIDE SEQUENCE</scope>
</reference>
<dbReference type="Pfam" id="PF14223">
    <property type="entry name" value="Retrotran_gag_2"/>
    <property type="match status" value="1"/>
</dbReference>
<dbReference type="GO" id="GO:0003676">
    <property type="term" value="F:nucleic acid binding"/>
    <property type="evidence" value="ECO:0007669"/>
    <property type="project" value="InterPro"/>
</dbReference>
<dbReference type="InterPro" id="IPR036875">
    <property type="entry name" value="Znf_CCHC_sf"/>
</dbReference>
<evidence type="ECO:0000313" key="4">
    <source>
        <dbReference type="EMBL" id="BBG95303.1"/>
    </source>
</evidence>
<feature type="region of interest" description="Disordered" evidence="2">
    <location>
        <begin position="42"/>
        <end position="62"/>
    </location>
</feature>
<keyword evidence="1" id="KW-0479">Metal-binding</keyword>
<feature type="compositionally biased region" description="Basic residues" evidence="2">
    <location>
        <begin position="236"/>
        <end position="249"/>
    </location>
</feature>
<evidence type="ECO:0000256" key="1">
    <source>
        <dbReference type="PROSITE-ProRule" id="PRU00047"/>
    </source>
</evidence>
<evidence type="ECO:0000259" key="3">
    <source>
        <dbReference type="PROSITE" id="PS50158"/>
    </source>
</evidence>
<dbReference type="SUPFAM" id="SSF57756">
    <property type="entry name" value="Retrovirus zinc finger-like domains"/>
    <property type="match status" value="1"/>
</dbReference>
<dbReference type="Pfam" id="PF22936">
    <property type="entry name" value="Pol_BBD"/>
    <property type="match status" value="1"/>
</dbReference>
<dbReference type="InterPro" id="IPR054722">
    <property type="entry name" value="PolX-like_BBD"/>
</dbReference>
<dbReference type="GO" id="GO:0008270">
    <property type="term" value="F:zinc ion binding"/>
    <property type="evidence" value="ECO:0007669"/>
    <property type="project" value="UniProtKB-KW"/>
</dbReference>
<dbReference type="AlphaFoldDB" id="A0A4Y1QTU7"/>
<dbReference type="PANTHER" id="PTHR47592:SF27">
    <property type="entry name" value="OS08G0421700 PROTEIN"/>
    <property type="match status" value="1"/>
</dbReference>
<dbReference type="Pfam" id="PF00098">
    <property type="entry name" value="zf-CCHC"/>
    <property type="match status" value="1"/>
</dbReference>
<dbReference type="PANTHER" id="PTHR47592">
    <property type="entry name" value="PBF68 PROTEIN"/>
    <property type="match status" value="1"/>
</dbReference>
<evidence type="ECO:0000256" key="2">
    <source>
        <dbReference type="SAM" id="MobiDB-lite"/>
    </source>
</evidence>
<dbReference type="InterPro" id="IPR001878">
    <property type="entry name" value="Znf_CCHC"/>
</dbReference>
<gene>
    <name evidence="4" type="ORF">Prudu_003809</name>
</gene>
<name>A0A4Y1QTU7_PRUDU</name>
<dbReference type="EMBL" id="AP019297">
    <property type="protein sequence ID" value="BBG95303.1"/>
    <property type="molecule type" value="Genomic_DNA"/>
</dbReference>
<accession>A0A4Y1QTU7</accession>
<dbReference type="PROSITE" id="PS50158">
    <property type="entry name" value="ZF_CCHC"/>
    <property type="match status" value="1"/>
</dbReference>
<proteinExistence type="predicted"/>
<protein>
    <recommendedName>
        <fullName evidence="3">CCHC-type domain-containing protein</fullName>
    </recommendedName>
</protein>
<dbReference type="Gene3D" id="4.10.60.10">
    <property type="entry name" value="Zinc finger, CCHC-type"/>
    <property type="match status" value="1"/>
</dbReference>
<organism evidence="4">
    <name type="scientific">Prunus dulcis</name>
    <name type="common">Almond</name>
    <name type="synonym">Amygdalus dulcis</name>
    <dbReference type="NCBI Taxonomy" id="3755"/>
    <lineage>
        <taxon>Eukaryota</taxon>
        <taxon>Viridiplantae</taxon>
        <taxon>Streptophyta</taxon>
        <taxon>Embryophyta</taxon>
        <taxon>Tracheophyta</taxon>
        <taxon>Spermatophyta</taxon>
        <taxon>Magnoliopsida</taxon>
        <taxon>eudicotyledons</taxon>
        <taxon>Gunneridae</taxon>
        <taxon>Pentapetalae</taxon>
        <taxon>rosids</taxon>
        <taxon>fabids</taxon>
        <taxon>Rosales</taxon>
        <taxon>Rosaceae</taxon>
        <taxon>Amygdaloideae</taxon>
        <taxon>Amygdaleae</taxon>
        <taxon>Prunus</taxon>
    </lineage>
</organism>
<sequence length="374" mass="42247">MFWLTLPHNKWYQSSSFRLGSRRSEKFAGATADLMAGEKDEVLKEKESASSSSAPTSNRHPIATTRLEVDKFNGSNNFGMWQCEVMDVLYQQELDMVLEDKPEDIDDKQWTRINLHACAAIRSFLDKIMDEIGGEVYDQERRKSALLEETTLPISISFTNLDVIIPDEDKALCLLNSLPDDYDHLTTTLLYGKSEVKLDEVSAALVNHECRKKEQKTQNSQTEALVARGRTEERKSGKRGKSRSKSRGKFPAKDECAFCRQKGHWKKDCPKLKNKEKEKAGSEANVAKSGDVDFEFALASSFADGHSTEWILDSGCTYHMCPIREWFSSFEELDDGVVLMGNNNACKTQGIGKICLKIHDGTVRELSDVGMYRI</sequence>
<keyword evidence="1" id="KW-0862">Zinc</keyword>
<feature type="region of interest" description="Disordered" evidence="2">
    <location>
        <begin position="211"/>
        <end position="249"/>
    </location>
</feature>
<keyword evidence="1" id="KW-0863">Zinc-finger</keyword>
<feature type="domain" description="CCHC-type" evidence="3">
    <location>
        <begin position="256"/>
        <end position="271"/>
    </location>
</feature>